<dbReference type="EMBL" id="JACHJF010000010">
    <property type="protein sequence ID" value="MBB5119983.1"/>
    <property type="molecule type" value="Genomic_DNA"/>
</dbReference>
<comment type="caution">
    <text evidence="5">The sequence shown here is derived from an EMBL/GenBank/DDBJ whole genome shotgun (WGS) entry which is preliminary data.</text>
</comment>
<feature type="compositionally biased region" description="Gly residues" evidence="1">
    <location>
        <begin position="518"/>
        <end position="536"/>
    </location>
</feature>
<dbReference type="RefSeq" id="WP_184743474.1">
    <property type="nucleotide sequence ID" value="NZ_JACHJF010000010.1"/>
</dbReference>
<name>A0A2N8NSJ6_STREU</name>
<dbReference type="Gene3D" id="2.60.60.30">
    <property type="entry name" value="sav2460 like domains"/>
    <property type="match status" value="1"/>
</dbReference>
<dbReference type="SUPFAM" id="SSF52980">
    <property type="entry name" value="Restriction endonuclease-like"/>
    <property type="match status" value="1"/>
</dbReference>
<evidence type="ECO:0000313" key="4">
    <source>
        <dbReference type="EMBL" id="MBB5119983.1"/>
    </source>
</evidence>
<reference evidence="4 7" key="3">
    <citation type="submission" date="2020-08" db="EMBL/GenBank/DDBJ databases">
        <title>Genomic Encyclopedia of Type Strains, Phase III (KMG-III): the genomes of soil and plant-associated and newly described type strains.</title>
        <authorList>
            <person name="Whitman W."/>
        </authorList>
    </citation>
    <scope>NUCLEOTIDE SEQUENCE [LARGE SCALE GENOMIC DNA]</scope>
    <source>
        <strain evidence="4 7">CECT 3259</strain>
    </source>
</reference>
<proteinExistence type="predicted"/>
<dbReference type="InterPro" id="IPR011856">
    <property type="entry name" value="tRNA_endonuc-like_dom_sf"/>
</dbReference>
<keyword evidence="5" id="KW-0378">Hydrolase</keyword>
<dbReference type="CDD" id="cd06974">
    <property type="entry name" value="TerD_like"/>
    <property type="match status" value="1"/>
</dbReference>
<dbReference type="Pfam" id="PF02342">
    <property type="entry name" value="TerD"/>
    <property type="match status" value="1"/>
</dbReference>
<keyword evidence="5" id="KW-0540">Nuclease</keyword>
<dbReference type="AlphaFoldDB" id="A0A2N8NSJ6"/>
<dbReference type="Proteomes" id="UP000528608">
    <property type="component" value="Unassembled WGS sequence"/>
</dbReference>
<evidence type="ECO:0000259" key="3">
    <source>
        <dbReference type="Pfam" id="PF04471"/>
    </source>
</evidence>
<feature type="region of interest" description="Disordered" evidence="1">
    <location>
        <begin position="1"/>
        <end position="71"/>
    </location>
</feature>
<dbReference type="Gene3D" id="3.40.1350.10">
    <property type="match status" value="1"/>
</dbReference>
<dbReference type="PANTHER" id="PTHR30015">
    <property type="entry name" value="MRR RESTRICTION SYSTEM PROTEIN"/>
    <property type="match status" value="1"/>
</dbReference>
<dbReference type="GO" id="GO:0015666">
    <property type="term" value="F:restriction endodeoxyribonuclease activity"/>
    <property type="evidence" value="ECO:0007669"/>
    <property type="project" value="TreeGrafter"/>
</dbReference>
<organism evidence="5 6">
    <name type="scientific">Streptomyces eurocidicus</name>
    <name type="common">Streptoverticillium eurocidicus</name>
    <dbReference type="NCBI Taxonomy" id="66423"/>
    <lineage>
        <taxon>Bacteria</taxon>
        <taxon>Bacillati</taxon>
        <taxon>Actinomycetota</taxon>
        <taxon>Actinomycetes</taxon>
        <taxon>Kitasatosporales</taxon>
        <taxon>Streptomycetaceae</taxon>
        <taxon>Streptomyces</taxon>
    </lineage>
</organism>
<keyword evidence="5" id="KW-0255">Endonuclease</keyword>
<dbReference type="EMBL" id="LGUI01000008">
    <property type="protein sequence ID" value="PNE31732.1"/>
    <property type="molecule type" value="Genomic_DNA"/>
</dbReference>
<feature type="domain" description="TerD" evidence="2">
    <location>
        <begin position="555"/>
        <end position="699"/>
    </location>
</feature>
<reference evidence="5" key="1">
    <citation type="submission" date="2015-07" db="EMBL/GenBank/DDBJ databases">
        <authorList>
            <person name="Noorani M."/>
        </authorList>
    </citation>
    <scope>NUCLEOTIDE SEQUENCE [LARGE SCALE GENOMIC DNA]</scope>
    <source>
        <strain evidence="5">ATCC 27428</strain>
    </source>
</reference>
<dbReference type="Proteomes" id="UP000235945">
    <property type="component" value="Unassembled WGS sequence"/>
</dbReference>
<feature type="compositionally biased region" description="Basic and acidic residues" evidence="1">
    <location>
        <begin position="21"/>
        <end position="71"/>
    </location>
</feature>
<dbReference type="InterPro" id="IPR003325">
    <property type="entry name" value="TerD"/>
</dbReference>
<evidence type="ECO:0000313" key="7">
    <source>
        <dbReference type="Proteomes" id="UP000528608"/>
    </source>
</evidence>
<evidence type="ECO:0000313" key="5">
    <source>
        <dbReference type="EMBL" id="PNE31732.1"/>
    </source>
</evidence>
<dbReference type="Pfam" id="PF04471">
    <property type="entry name" value="Mrr_cat"/>
    <property type="match status" value="1"/>
</dbReference>
<gene>
    <name evidence="5" type="ORF">AF335_23105</name>
    <name evidence="4" type="ORF">FHS36_003421</name>
</gene>
<dbReference type="InterPro" id="IPR011335">
    <property type="entry name" value="Restrct_endonuc-II-like"/>
</dbReference>
<feature type="domain" description="Restriction endonuclease type IV Mrr" evidence="3">
    <location>
        <begin position="379"/>
        <end position="491"/>
    </location>
</feature>
<evidence type="ECO:0000259" key="2">
    <source>
        <dbReference type="Pfam" id="PF02342"/>
    </source>
</evidence>
<evidence type="ECO:0000313" key="6">
    <source>
        <dbReference type="Proteomes" id="UP000235945"/>
    </source>
</evidence>
<dbReference type="GO" id="GO:0003677">
    <property type="term" value="F:DNA binding"/>
    <property type="evidence" value="ECO:0007669"/>
    <property type="project" value="InterPro"/>
</dbReference>
<dbReference type="GO" id="GO:0009307">
    <property type="term" value="P:DNA restriction-modification system"/>
    <property type="evidence" value="ECO:0007669"/>
    <property type="project" value="InterPro"/>
</dbReference>
<accession>A0A2N8NSJ6</accession>
<reference evidence="6" key="2">
    <citation type="submission" date="2015-07" db="EMBL/GenBank/DDBJ databases">
        <authorList>
            <person name="Graham D.E."/>
            <person name="Giannone R.J."/>
            <person name="Gulvik C.A."/>
            <person name="Hettich R.L."/>
            <person name="Klingeman D.M."/>
            <person name="Mahan K.M."/>
            <person name="Parry R.J."/>
            <person name="Spain J.C."/>
        </authorList>
    </citation>
    <scope>NUCLEOTIDE SEQUENCE [LARGE SCALE GENOMIC DNA]</scope>
    <source>
        <strain evidence="6">ATCC 27428</strain>
    </source>
</reference>
<feature type="region of interest" description="Disordered" evidence="1">
    <location>
        <begin position="497"/>
        <end position="541"/>
    </location>
</feature>
<keyword evidence="6" id="KW-1185">Reference proteome</keyword>
<sequence length="704" mass="75716">MSRRSNGLIGIWAEAQRQQQRQREAEHRERTQAQREQERQQRAHEREAARLDREQRAAYRQRREAGARRRTEELDARVAELTGVLLTGCGEPAFTAAALRRSEEVEPFQPGHLARPVPMPDPALYRFARPQFEQDWHTAQLAEAQRQQQLAAYRQQYEQWAADRLAETRAHNAGVEEMTAALRRRDPDAVVEYFSAALYASAAWPEEFPHQLSAAYDPGARQLVLTWELPGYDLVPAAKSVRYMPTADQDKETARPVAQRRAIHRDVLAQSVLLVLRELFAADEFGALESVSVNGFVDDHDPATGRRAEIVLAAVAVSRPVFEGLRLEQVSAVDCLTDGLGGQLSARPDQLTAVRPGRMPDEVGQGVVSHGGGEDPDLYAMDPIEFEQLVAQLFRARGMRAVMTQRSNDGGVDVEALDPDPISGGRIIVQVKRYRKTVPPTAVRDLYGTVQGAGANKGVLVTTSGFGPGSYAFANGKPLTLVSGEELVGLLGRHGLRGRLGDTSATPPRRGASAGAGTDAGAGGTGTGAGTGGPEGGAAPDPAAAHNVLGMSWSGGVALDICALVCRGTQVLSDDHFVFYNNPATPDGSVRSVPPAAEDKAAVRVSFDTLPATADRLVLVAAVDPQVDPRADLTGFTDARIRLCDASGAELGQLEVSDGRPGETALVLGSFRRRANGDWDFVLGGQGYGGGLEALVREFGIEVA</sequence>
<dbReference type="PANTHER" id="PTHR30015:SF7">
    <property type="entry name" value="TYPE IV METHYL-DIRECTED RESTRICTION ENZYME ECOKMRR"/>
    <property type="match status" value="1"/>
</dbReference>
<dbReference type="InterPro" id="IPR052906">
    <property type="entry name" value="Type_IV_Methyl-Rstrct_Enzyme"/>
</dbReference>
<evidence type="ECO:0000256" key="1">
    <source>
        <dbReference type="SAM" id="MobiDB-lite"/>
    </source>
</evidence>
<dbReference type="InterPro" id="IPR007560">
    <property type="entry name" value="Restrct_endonuc_IV_Mrr"/>
</dbReference>
<protein>
    <submittedName>
        <fullName evidence="5">Restriction endonuclease</fullName>
    </submittedName>
    <submittedName>
        <fullName evidence="4">Restriction system protein</fullName>
    </submittedName>
</protein>